<gene>
    <name evidence="1" type="ORF">ASPFODRAFT_35995</name>
</gene>
<sequence>MQIAGPSHMAEQHVAQRTGPKLGLTGFVFVVVVNVALTDPYAWGQNAKLSEAKLPEEPNSVKGFVSPTFAFGGQSQEIDALMTAGVQLLRQSRSFLLDRNAPILGWDSSDGAHINMLSRMSPYYL</sequence>
<evidence type="ECO:0000313" key="1">
    <source>
        <dbReference type="EMBL" id="OJZ83481.1"/>
    </source>
</evidence>
<name>A0A1M3T9Q0_ASPLC</name>
<dbReference type="EMBL" id="KV878246">
    <property type="protein sequence ID" value="OJZ83481.1"/>
    <property type="molecule type" value="Genomic_DNA"/>
</dbReference>
<proteinExistence type="predicted"/>
<reference evidence="2" key="1">
    <citation type="journal article" date="2017" name="Genome Biol.">
        <title>Comparative genomics reveals high biological diversity and specific adaptations in the industrially and medically important fungal genus Aspergillus.</title>
        <authorList>
            <person name="de Vries R.P."/>
            <person name="Riley R."/>
            <person name="Wiebenga A."/>
            <person name="Aguilar-Osorio G."/>
            <person name="Amillis S."/>
            <person name="Uchima C.A."/>
            <person name="Anderluh G."/>
            <person name="Asadollahi M."/>
            <person name="Askin M."/>
            <person name="Barry K."/>
            <person name="Battaglia E."/>
            <person name="Bayram O."/>
            <person name="Benocci T."/>
            <person name="Braus-Stromeyer S.A."/>
            <person name="Caldana C."/>
            <person name="Canovas D."/>
            <person name="Cerqueira G.C."/>
            <person name="Chen F."/>
            <person name="Chen W."/>
            <person name="Choi C."/>
            <person name="Clum A."/>
            <person name="Dos Santos R.A."/>
            <person name="Damasio A.R."/>
            <person name="Diallinas G."/>
            <person name="Emri T."/>
            <person name="Fekete E."/>
            <person name="Flipphi M."/>
            <person name="Freyberg S."/>
            <person name="Gallo A."/>
            <person name="Gournas C."/>
            <person name="Habgood R."/>
            <person name="Hainaut M."/>
            <person name="Harispe M.L."/>
            <person name="Henrissat B."/>
            <person name="Hilden K.S."/>
            <person name="Hope R."/>
            <person name="Hossain A."/>
            <person name="Karabika E."/>
            <person name="Karaffa L."/>
            <person name="Karanyi Z."/>
            <person name="Krasevec N."/>
            <person name="Kuo A."/>
            <person name="Kusch H."/>
            <person name="LaButti K."/>
            <person name="Lagendijk E.L."/>
            <person name="Lapidus A."/>
            <person name="Levasseur A."/>
            <person name="Lindquist E."/>
            <person name="Lipzen A."/>
            <person name="Logrieco A.F."/>
            <person name="MacCabe A."/>
            <person name="Maekelae M.R."/>
            <person name="Malavazi I."/>
            <person name="Melin P."/>
            <person name="Meyer V."/>
            <person name="Mielnichuk N."/>
            <person name="Miskei M."/>
            <person name="Molnar A.P."/>
            <person name="Mule G."/>
            <person name="Ngan C.Y."/>
            <person name="Orejas M."/>
            <person name="Orosz E."/>
            <person name="Ouedraogo J.P."/>
            <person name="Overkamp K.M."/>
            <person name="Park H.-S."/>
            <person name="Perrone G."/>
            <person name="Piumi F."/>
            <person name="Punt P.J."/>
            <person name="Ram A.F."/>
            <person name="Ramon A."/>
            <person name="Rauscher S."/>
            <person name="Record E."/>
            <person name="Riano-Pachon D.M."/>
            <person name="Robert V."/>
            <person name="Roehrig J."/>
            <person name="Ruller R."/>
            <person name="Salamov A."/>
            <person name="Salih N.S."/>
            <person name="Samson R.A."/>
            <person name="Sandor E."/>
            <person name="Sanguinetti M."/>
            <person name="Schuetze T."/>
            <person name="Sepcic K."/>
            <person name="Shelest E."/>
            <person name="Sherlock G."/>
            <person name="Sophianopoulou V."/>
            <person name="Squina F.M."/>
            <person name="Sun H."/>
            <person name="Susca A."/>
            <person name="Todd R.B."/>
            <person name="Tsang A."/>
            <person name="Unkles S.E."/>
            <person name="van de Wiele N."/>
            <person name="van Rossen-Uffink D."/>
            <person name="Oliveira J.V."/>
            <person name="Vesth T.C."/>
            <person name="Visser J."/>
            <person name="Yu J.-H."/>
            <person name="Zhou M."/>
            <person name="Andersen M.R."/>
            <person name="Archer D.B."/>
            <person name="Baker S.E."/>
            <person name="Benoit I."/>
            <person name="Brakhage A.A."/>
            <person name="Braus G.H."/>
            <person name="Fischer R."/>
            <person name="Frisvad J.C."/>
            <person name="Goldman G.H."/>
            <person name="Houbraken J."/>
            <person name="Oakley B."/>
            <person name="Pocsi I."/>
            <person name="Scazzocchio C."/>
            <person name="Seiboth B."/>
            <person name="vanKuyk P.A."/>
            <person name="Wortman J."/>
            <person name="Dyer P.S."/>
            <person name="Grigoriev I.V."/>
        </authorList>
    </citation>
    <scope>NUCLEOTIDE SEQUENCE [LARGE SCALE GENOMIC DNA]</scope>
    <source>
        <strain evidence="2">CBS 106.47</strain>
    </source>
</reference>
<dbReference type="Proteomes" id="UP000184063">
    <property type="component" value="Unassembled WGS sequence"/>
</dbReference>
<organism evidence="1 2">
    <name type="scientific">Aspergillus luchuensis (strain CBS 106.47)</name>
    <dbReference type="NCBI Taxonomy" id="1137211"/>
    <lineage>
        <taxon>Eukaryota</taxon>
        <taxon>Fungi</taxon>
        <taxon>Dikarya</taxon>
        <taxon>Ascomycota</taxon>
        <taxon>Pezizomycotina</taxon>
        <taxon>Eurotiomycetes</taxon>
        <taxon>Eurotiomycetidae</taxon>
        <taxon>Eurotiales</taxon>
        <taxon>Aspergillaceae</taxon>
        <taxon>Aspergillus</taxon>
        <taxon>Aspergillus subgen. Circumdati</taxon>
    </lineage>
</organism>
<dbReference type="AlphaFoldDB" id="A0A1M3T9Q0"/>
<evidence type="ECO:0000313" key="2">
    <source>
        <dbReference type="Proteomes" id="UP000184063"/>
    </source>
</evidence>
<accession>A0A1M3T9Q0</accession>
<dbReference type="VEuPathDB" id="FungiDB:ASPFODRAFT_35995"/>
<protein>
    <submittedName>
        <fullName evidence="1">Uncharacterized protein</fullName>
    </submittedName>
</protein>